<reference evidence="1" key="1">
    <citation type="submission" date="2019-05" db="EMBL/GenBank/DDBJ databases">
        <title>Revised genome assembly of Burkholderiaceae (previously Ralstonia) sp. PBA.</title>
        <authorList>
            <person name="Gan H.M."/>
        </authorList>
    </citation>
    <scope>NUCLEOTIDE SEQUENCE</scope>
    <source>
        <strain evidence="1">PBA</strain>
    </source>
</reference>
<name>A0ACD3SQA1_9BURK</name>
<comment type="caution">
    <text evidence="1">The sequence shown here is derived from an EMBL/GenBank/DDBJ whole genome shotgun (WGS) entry which is preliminary data.</text>
</comment>
<gene>
    <name evidence="1" type="ORF">MW7_006795</name>
</gene>
<organism evidence="1 2">
    <name type="scientific">Imbroritus primus</name>
    <dbReference type="NCBI Taxonomy" id="3058603"/>
    <lineage>
        <taxon>Bacteria</taxon>
        <taxon>Pseudomonadati</taxon>
        <taxon>Pseudomonadota</taxon>
        <taxon>Betaproteobacteria</taxon>
        <taxon>Burkholderiales</taxon>
        <taxon>Burkholderiaceae</taxon>
        <taxon>Imbroritus</taxon>
    </lineage>
</organism>
<proteinExistence type="predicted"/>
<keyword evidence="1" id="KW-0489">Methyltransferase</keyword>
<sequence length="466" mass="52879">MHSKKQIAPVVSFRNSQSELVRGTITDLQRRTLVMEIYNPYSIVQVSEILTGLTVKAGTADVYCGRAVVTSLVSTGLTAVVSVVLADEWRELSTLATTDSTSFGSEARIFIRDWDDRCRIREDYQSVVNELRTFLTEVSRWVAQVDLASDLPREDGVLSNLAFYELAEPILRRARLYFDELEGISGEISSELTSAHRVYAQSALHPLLLRSPFIYRTYTKPLGYAGDYQMVNQILGDRRQGPNTYFQMINSGFLEGCLAQAHRNRIEILYAFLEKLANTALKEGRTLKVMNVGCGPAAEIQRFIKEFHSPSVLEFHLIDFNEETLKYAQKKIQDAISKRKIDVSIECSHLSVHDLIKKRVNGESKNIFDAIYCAGLFDYLSDKVCGRLLSYFSSQSKLGGKVIFTNVHSKNPDRYFIMDHLLEWFLIYRDESDMARISDQTGMKVNRTYVDETGVNVFVEAEIVNG</sequence>
<dbReference type="EMBL" id="AKCV02000015">
    <property type="protein sequence ID" value="TMS58437.1"/>
    <property type="molecule type" value="Genomic_DNA"/>
</dbReference>
<evidence type="ECO:0000313" key="1">
    <source>
        <dbReference type="EMBL" id="TMS58437.1"/>
    </source>
</evidence>
<protein>
    <submittedName>
        <fullName evidence="1">Class I SAM-dependent methyltransferase</fullName>
    </submittedName>
</protein>
<keyword evidence="2" id="KW-1185">Reference proteome</keyword>
<dbReference type="Proteomes" id="UP000004277">
    <property type="component" value="Unassembled WGS sequence"/>
</dbReference>
<evidence type="ECO:0000313" key="2">
    <source>
        <dbReference type="Proteomes" id="UP000004277"/>
    </source>
</evidence>
<keyword evidence="1" id="KW-0808">Transferase</keyword>
<accession>A0ACD3SQA1</accession>